<feature type="domain" description="Acyl-CoA oxidase/dehydrogenase middle" evidence="7">
    <location>
        <begin position="123"/>
        <end position="215"/>
    </location>
</feature>
<evidence type="ECO:0000313" key="9">
    <source>
        <dbReference type="EMBL" id="MFC5604701.1"/>
    </source>
</evidence>
<evidence type="ECO:0000256" key="1">
    <source>
        <dbReference type="ARBA" id="ARBA00001974"/>
    </source>
</evidence>
<feature type="domain" description="Acyl-CoA dehydrogenase/oxidase C-terminal" evidence="6">
    <location>
        <begin position="228"/>
        <end position="376"/>
    </location>
</feature>
<dbReference type="PANTHER" id="PTHR43884">
    <property type="entry name" value="ACYL-COA DEHYDROGENASE"/>
    <property type="match status" value="1"/>
</dbReference>
<feature type="domain" description="Acyl-CoA dehydrogenase/oxidase N-terminal" evidence="8">
    <location>
        <begin position="6"/>
        <end position="118"/>
    </location>
</feature>
<dbReference type="RefSeq" id="WP_381446734.1">
    <property type="nucleotide sequence ID" value="NZ_JBHSNP010000028.1"/>
</dbReference>
<comment type="caution">
    <text evidence="9">The sequence shown here is derived from an EMBL/GenBank/DDBJ whole genome shotgun (WGS) entry which is preliminary data.</text>
</comment>
<evidence type="ECO:0000259" key="7">
    <source>
        <dbReference type="Pfam" id="PF02770"/>
    </source>
</evidence>
<dbReference type="Gene3D" id="2.40.110.10">
    <property type="entry name" value="Butyryl-CoA Dehydrogenase, subunit A, domain 2"/>
    <property type="match status" value="1"/>
</dbReference>
<dbReference type="GO" id="GO:0016491">
    <property type="term" value="F:oxidoreductase activity"/>
    <property type="evidence" value="ECO:0007669"/>
    <property type="project" value="UniProtKB-KW"/>
</dbReference>
<dbReference type="InterPro" id="IPR009075">
    <property type="entry name" value="AcylCo_DH/oxidase_C"/>
</dbReference>
<dbReference type="InterPro" id="IPR036250">
    <property type="entry name" value="AcylCo_DH-like_C"/>
</dbReference>
<dbReference type="Pfam" id="PF02771">
    <property type="entry name" value="Acyl-CoA_dh_N"/>
    <property type="match status" value="1"/>
</dbReference>
<dbReference type="Pfam" id="PF00441">
    <property type="entry name" value="Acyl-CoA_dh_1"/>
    <property type="match status" value="1"/>
</dbReference>
<evidence type="ECO:0000259" key="6">
    <source>
        <dbReference type="Pfam" id="PF00441"/>
    </source>
</evidence>
<dbReference type="InterPro" id="IPR046373">
    <property type="entry name" value="Acyl-CoA_Oxase/DH_mid-dom_sf"/>
</dbReference>
<dbReference type="Gene3D" id="1.20.140.10">
    <property type="entry name" value="Butyryl-CoA Dehydrogenase, subunit A, domain 3"/>
    <property type="match status" value="1"/>
</dbReference>
<keyword evidence="5 9" id="KW-0560">Oxidoreductase</keyword>
<dbReference type="SUPFAM" id="SSF56645">
    <property type="entry name" value="Acyl-CoA dehydrogenase NM domain-like"/>
    <property type="match status" value="1"/>
</dbReference>
<dbReference type="InterPro" id="IPR006091">
    <property type="entry name" value="Acyl-CoA_Oxase/DH_mid-dom"/>
</dbReference>
<dbReference type="EMBL" id="JBHSNP010000028">
    <property type="protein sequence ID" value="MFC5604701.1"/>
    <property type="molecule type" value="Genomic_DNA"/>
</dbReference>
<keyword evidence="10" id="KW-1185">Reference proteome</keyword>
<evidence type="ECO:0000313" key="10">
    <source>
        <dbReference type="Proteomes" id="UP001596071"/>
    </source>
</evidence>
<evidence type="ECO:0000256" key="2">
    <source>
        <dbReference type="ARBA" id="ARBA00009347"/>
    </source>
</evidence>
<accession>A0ABW0U058</accession>
<dbReference type="Gene3D" id="1.10.540.10">
    <property type="entry name" value="Acyl-CoA dehydrogenase/oxidase, N-terminal domain"/>
    <property type="match status" value="1"/>
</dbReference>
<protein>
    <submittedName>
        <fullName evidence="9">Acyl-CoA dehydrogenase family protein</fullName>
        <ecNumber evidence="9">1.-.-.-</ecNumber>
    </submittedName>
</protein>
<proteinExistence type="inferred from homology"/>
<evidence type="ECO:0000259" key="8">
    <source>
        <dbReference type="Pfam" id="PF02771"/>
    </source>
</evidence>
<reference evidence="10" key="1">
    <citation type="journal article" date="2019" name="Int. J. Syst. Evol. Microbiol.">
        <title>The Global Catalogue of Microorganisms (GCM) 10K type strain sequencing project: providing services to taxonomists for standard genome sequencing and annotation.</title>
        <authorList>
            <consortium name="The Broad Institute Genomics Platform"/>
            <consortium name="The Broad Institute Genome Sequencing Center for Infectious Disease"/>
            <person name="Wu L."/>
            <person name="Ma J."/>
        </authorList>
    </citation>
    <scope>NUCLEOTIDE SEQUENCE [LARGE SCALE GENOMIC DNA]</scope>
    <source>
        <strain evidence="10">KACC 11299</strain>
    </source>
</reference>
<evidence type="ECO:0000256" key="3">
    <source>
        <dbReference type="ARBA" id="ARBA00022630"/>
    </source>
</evidence>
<keyword evidence="3 5" id="KW-0285">Flavoprotein</keyword>
<dbReference type="Proteomes" id="UP001596071">
    <property type="component" value="Unassembled WGS sequence"/>
</dbReference>
<dbReference type="EC" id="1.-.-.-" evidence="9"/>
<dbReference type="InterPro" id="IPR009100">
    <property type="entry name" value="AcylCoA_DH/oxidase_NM_dom_sf"/>
</dbReference>
<dbReference type="PROSITE" id="PS00073">
    <property type="entry name" value="ACYL_COA_DH_2"/>
    <property type="match status" value="1"/>
</dbReference>
<dbReference type="SUPFAM" id="SSF47203">
    <property type="entry name" value="Acyl-CoA dehydrogenase C-terminal domain-like"/>
    <property type="match status" value="1"/>
</dbReference>
<evidence type="ECO:0000256" key="4">
    <source>
        <dbReference type="ARBA" id="ARBA00022827"/>
    </source>
</evidence>
<dbReference type="InterPro" id="IPR037069">
    <property type="entry name" value="AcylCoA_DH/ox_N_sf"/>
</dbReference>
<keyword evidence="4 5" id="KW-0274">FAD</keyword>
<sequence length="383" mass="42543">MAFQLTDEQVMIKETLAKFLEKEIAPMVEEYERQEKPVTKEIVQKLVPFGFLGGLLPEEAGGHGLDYTTYFTMIEELSRVWPSLRATVGISNSVLTHIYEYGTDEQKEKYLGPLLRGEKLGFFALTEPDVGSDASSVETRAALKDDKWILNGTKIFITNGMEGEIGIVIVQTDKTLGNKGIAALLVDKEQTSFQATKIEKMGTVSCPFAELVFEDSEVPANNLLGNVGEGLRQGLKFLNSARAMVAYIATGISQACLDASVKYVKERQQFGKPIGSFQLIQEKISEMITLTNAMRLLGQQASSLLDQGKDAKVECSMAKYFATDRVLKVAEEALQIHGGYGYTKEFPVERYYRDIRYFTIAEGTNEMQKLIIGREVLGISAFV</sequence>
<comment type="cofactor">
    <cofactor evidence="1 5">
        <name>FAD</name>
        <dbReference type="ChEBI" id="CHEBI:57692"/>
    </cofactor>
</comment>
<dbReference type="PANTHER" id="PTHR43884:SF12">
    <property type="entry name" value="ISOVALERYL-COA DEHYDROGENASE, MITOCHONDRIAL-RELATED"/>
    <property type="match status" value="1"/>
</dbReference>
<name>A0ABW0U058_9BACL</name>
<evidence type="ECO:0000256" key="5">
    <source>
        <dbReference type="RuleBase" id="RU362125"/>
    </source>
</evidence>
<dbReference type="Pfam" id="PF02770">
    <property type="entry name" value="Acyl-CoA_dh_M"/>
    <property type="match status" value="1"/>
</dbReference>
<organism evidence="9 10">
    <name type="scientific">Sporosarcina koreensis</name>
    <dbReference type="NCBI Taxonomy" id="334735"/>
    <lineage>
        <taxon>Bacteria</taxon>
        <taxon>Bacillati</taxon>
        <taxon>Bacillota</taxon>
        <taxon>Bacilli</taxon>
        <taxon>Bacillales</taxon>
        <taxon>Caryophanaceae</taxon>
        <taxon>Sporosarcina</taxon>
    </lineage>
</organism>
<gene>
    <name evidence="9" type="ORF">ACFPTP_15810</name>
</gene>
<dbReference type="InterPro" id="IPR013786">
    <property type="entry name" value="AcylCoA_DH/ox_N"/>
</dbReference>
<dbReference type="InterPro" id="IPR006089">
    <property type="entry name" value="Acyl-CoA_DH_CS"/>
</dbReference>
<dbReference type="PIRSF" id="PIRSF016578">
    <property type="entry name" value="HsaA"/>
    <property type="match status" value="1"/>
</dbReference>
<comment type="similarity">
    <text evidence="2 5">Belongs to the acyl-CoA dehydrogenase family.</text>
</comment>